<feature type="compositionally biased region" description="Low complexity" evidence="4">
    <location>
        <begin position="445"/>
        <end position="458"/>
    </location>
</feature>
<feature type="region of interest" description="Disordered" evidence="4">
    <location>
        <begin position="650"/>
        <end position="699"/>
    </location>
</feature>
<evidence type="ECO:0000256" key="2">
    <source>
        <dbReference type="ARBA" id="ARBA00022801"/>
    </source>
</evidence>
<dbReference type="InterPro" id="IPR000330">
    <property type="entry name" value="SNF2_N"/>
</dbReference>
<feature type="compositionally biased region" description="Low complexity" evidence="4">
    <location>
        <begin position="135"/>
        <end position="158"/>
    </location>
</feature>
<feature type="region of interest" description="Disordered" evidence="4">
    <location>
        <begin position="578"/>
        <end position="598"/>
    </location>
</feature>
<dbReference type="PANTHER" id="PTHR45626">
    <property type="entry name" value="TRANSCRIPTION TERMINATION FACTOR 2-RELATED"/>
    <property type="match status" value="1"/>
</dbReference>
<dbReference type="InterPro" id="IPR027417">
    <property type="entry name" value="P-loop_NTPase"/>
</dbReference>
<feature type="compositionally biased region" description="Pro residues" evidence="4">
    <location>
        <begin position="1603"/>
        <end position="1613"/>
    </location>
</feature>
<evidence type="ECO:0000256" key="1">
    <source>
        <dbReference type="ARBA" id="ARBA00022741"/>
    </source>
</evidence>
<evidence type="ECO:0000259" key="5">
    <source>
        <dbReference type="Pfam" id="PF00176"/>
    </source>
</evidence>
<dbReference type="CDD" id="cd18793">
    <property type="entry name" value="SF2_C_SNF"/>
    <property type="match status" value="1"/>
</dbReference>
<dbReference type="Proteomes" id="UP000566819">
    <property type="component" value="Unassembled WGS sequence"/>
</dbReference>
<feature type="region of interest" description="Disordered" evidence="4">
    <location>
        <begin position="929"/>
        <end position="952"/>
    </location>
</feature>
<feature type="compositionally biased region" description="Low complexity" evidence="4">
    <location>
        <begin position="1687"/>
        <end position="1705"/>
    </location>
</feature>
<dbReference type="OrthoDB" id="4161342at2759"/>
<feature type="region of interest" description="Disordered" evidence="4">
    <location>
        <begin position="315"/>
        <end position="479"/>
    </location>
</feature>
<proteinExistence type="predicted"/>
<feature type="domain" description="SNF2 N-terminal" evidence="5">
    <location>
        <begin position="764"/>
        <end position="893"/>
    </location>
</feature>
<accession>A0A8H4RK27</accession>
<feature type="compositionally biased region" description="Polar residues" evidence="4">
    <location>
        <begin position="159"/>
        <end position="173"/>
    </location>
</feature>
<dbReference type="EMBL" id="JAAMPI010000562">
    <property type="protein sequence ID" value="KAF4630325.1"/>
    <property type="molecule type" value="Genomic_DNA"/>
</dbReference>
<gene>
    <name evidence="6" type="ORF">G7Y89_g7820</name>
</gene>
<dbReference type="GO" id="GO:0016787">
    <property type="term" value="F:hydrolase activity"/>
    <property type="evidence" value="ECO:0007669"/>
    <property type="project" value="UniProtKB-KW"/>
</dbReference>
<evidence type="ECO:0000256" key="3">
    <source>
        <dbReference type="ARBA" id="ARBA00022840"/>
    </source>
</evidence>
<feature type="compositionally biased region" description="Low complexity" evidence="4">
    <location>
        <begin position="369"/>
        <end position="384"/>
    </location>
</feature>
<dbReference type="GO" id="GO:0006281">
    <property type="term" value="P:DNA repair"/>
    <property type="evidence" value="ECO:0007669"/>
    <property type="project" value="TreeGrafter"/>
</dbReference>
<evidence type="ECO:0000313" key="7">
    <source>
        <dbReference type="Proteomes" id="UP000566819"/>
    </source>
</evidence>
<feature type="compositionally biased region" description="Basic and acidic residues" evidence="4">
    <location>
        <begin position="315"/>
        <end position="337"/>
    </location>
</feature>
<feature type="compositionally biased region" description="Acidic residues" evidence="4">
    <location>
        <begin position="688"/>
        <end position="699"/>
    </location>
</feature>
<dbReference type="SUPFAM" id="SSF52540">
    <property type="entry name" value="P-loop containing nucleoside triphosphate hydrolases"/>
    <property type="match status" value="2"/>
</dbReference>
<feature type="region of interest" description="Disordered" evidence="4">
    <location>
        <begin position="131"/>
        <end position="183"/>
    </location>
</feature>
<keyword evidence="3" id="KW-0067">ATP-binding</keyword>
<feature type="compositionally biased region" description="Gly residues" evidence="4">
    <location>
        <begin position="1488"/>
        <end position="1497"/>
    </location>
</feature>
<comment type="caution">
    <text evidence="6">The sequence shown here is derived from an EMBL/GenBank/DDBJ whole genome shotgun (WGS) entry which is preliminary data.</text>
</comment>
<keyword evidence="2" id="KW-0378">Hydrolase</keyword>
<protein>
    <recommendedName>
        <fullName evidence="5">SNF2 N-terminal domain-containing protein</fullName>
    </recommendedName>
</protein>
<dbReference type="InterPro" id="IPR049730">
    <property type="entry name" value="SNF2/RAD54-like_C"/>
</dbReference>
<feature type="region of interest" description="Disordered" evidence="4">
    <location>
        <begin position="531"/>
        <end position="557"/>
    </location>
</feature>
<feature type="compositionally biased region" description="Low complexity" evidence="4">
    <location>
        <begin position="410"/>
        <end position="431"/>
    </location>
</feature>
<name>A0A8H4RK27_9HELO</name>
<feature type="compositionally biased region" description="Basic and acidic residues" evidence="4">
    <location>
        <begin position="936"/>
        <end position="952"/>
    </location>
</feature>
<feature type="compositionally biased region" description="Polar residues" evidence="4">
    <location>
        <begin position="1724"/>
        <end position="1748"/>
    </location>
</feature>
<dbReference type="InterPro" id="IPR050628">
    <property type="entry name" value="SNF2_RAD54_helicase_TF"/>
</dbReference>
<evidence type="ECO:0000313" key="6">
    <source>
        <dbReference type="EMBL" id="KAF4630325.1"/>
    </source>
</evidence>
<keyword evidence="7" id="KW-1185">Reference proteome</keyword>
<dbReference type="Gene3D" id="3.40.50.300">
    <property type="entry name" value="P-loop containing nucleotide triphosphate hydrolases"/>
    <property type="match status" value="2"/>
</dbReference>
<feature type="region of interest" description="Disordered" evidence="4">
    <location>
        <begin position="1459"/>
        <end position="1543"/>
    </location>
</feature>
<feature type="region of interest" description="Disordered" evidence="4">
    <location>
        <begin position="1566"/>
        <end position="1762"/>
    </location>
</feature>
<keyword evidence="1" id="KW-0547">Nucleotide-binding</keyword>
<feature type="compositionally biased region" description="Polar residues" evidence="4">
    <location>
        <begin position="1649"/>
        <end position="1661"/>
    </location>
</feature>
<sequence>MDIPSAVPEREAWYNRMMPDEDDRDDPFVEQFQTGIGASKRELDLIFHNFRIYMEDEGLFNFQSLDFADGKALFNEIVNTLVEAIPQVSQKYEDIKLFDNIDVDWLRAWLEVIIYHEWHEIRLRKAREGKASLRPHTPADNPATATTTPARTGTALSTNTAPSLPDTATTENPPESPPFTPTRAPEIKETIFRLIVMSDDRTRQLEKFDIDPKSCLENLKGRRDGTWPEDYELSMIIKTFQNAIGAHADPYIRALNLKRGQLGYDLRGHFKEIKDQKHLVGAIRHGFYGKPGTTVSTILNQVVEFIFHPETPVEKRLREDREKAARRARETARKTKEQAGAATISGRAETPAPAGRGAAVKQPPGIPVGAASAPTGRPGTPPGAIKTTARTSAAHGPEAKAPSKIPGKTAGVPSGRPGAAGPRGAASASAVKQSTEALTKPTIKPAADAPGGSGAPTAKGPVIKDTGVRKSNPKYVFRENPPVPTAAAVFRPAADQSPKILGLKKEINENAPLASPDRVSYDLTQTRYGPIKPAGTPTGPQPISRFSTPSSGSEPRNVLGRAINKGKNAVKRATQIGRRTQAKPQPTKIPVPAKTTPPPPFGIFPKLYNPFAPKKTVPKEEDQKVVTQNLQDERFKRFYEVAKREVYERGGVGDGEDDLPVLLGSKSDKADEGDEEVVLKTEVSNAEGGDETDEEAGEDGPEILTRHLQELQSSSELSQLMPKGQVDDLSRWRECCAMFQINPDKTGMDERVRIAGLKTQLYQYQAFGVWWQMNKSRSLGGGFVADEMGLGKTLSFLAYIVVERQLAWLWDDIYKSRANKDGKHLGIAQQGLEDTACPSNHQRPHWITCPCVSESPTSSMPPQLGVRLACVPAPLIPHWMEEWRIHIDQEEMNLGMRIAVAHNPTMDHVAQMKGNDSRDTRDARHLRNRQYLRSNRPQDVRGRPIPSYDERPQPGQERFLLLCSLLTYQNWVLKAFAHEERVSAHHSGPSRGLTENIKKRGIVFGIAMVDECHEDYLRSKGRSALLAELPREPRPFIWGYSGTPLLNTPRALEGILWAIETHTPHSNNASTRESLWSQDEQMSIFSVPKFDRFCAQVEGAVKIKGGIQPLLKDVNYSVLHLLRTFMIRRTAESTWFGHPLVKLRPHYHQDVTLKHNPQFNKFLARRAGSANILIRSKLDALRDKYFDIYPTSRGSPPDQLTLSGQCRAAWQMRVLATIPFLSRPLTATQESGFPNLELTPEETHQMIREGQRSFFAKNIKSIFDMSPKLNWLYDFIRRLMLAKDYSQGDNKLVIMTAFAPVALAVKLMIEKYILMGTVKDKVGLIIPRTPLRERTATLDAFTDAMTPRGRKSRYNYQFLVGTTRQIGTGLQLTRAANLVLMEPDIEFSREVQAYCRVHRIGQKNDESWSFRLIDEESPMALENLLVKREKDSSMRFGRPVSLGRIQSLKSFYTATGFTSVDEDESEDNRSRGPSGYKKDDDDDSDGDQGPGGGGSGGYKYPADYVGPKNERLSDPNLWTTRTPSPRIEIGADGEERGIYTHDGERLPDDEIFWVNEEPVTNANFRAHNDSGISNWVDNESGQPLSPRQVFEDARTGTEGGGPSSPPPPPPPILPKSNLRGAKKSDPFDLEEIAAKLPLKDPHSVVVEESQLQGTVTPTSASVRDRKRKLKEGPLVIPDRGASRNKGTASRPTTATSSHTASTPTPFRQPGPSGAPIISDRDASNRGTTDSRPATSNTVSSRETRLTNASGGGPRPIYVTGPEHEARQASFRRGILAAAAEAEGRAPAPSGTYDLEDWETNEIAVPVPVEPAREEVLTDSS</sequence>
<organism evidence="6 7">
    <name type="scientific">Cudoniella acicularis</name>
    <dbReference type="NCBI Taxonomy" id="354080"/>
    <lineage>
        <taxon>Eukaryota</taxon>
        <taxon>Fungi</taxon>
        <taxon>Dikarya</taxon>
        <taxon>Ascomycota</taxon>
        <taxon>Pezizomycotina</taxon>
        <taxon>Leotiomycetes</taxon>
        <taxon>Helotiales</taxon>
        <taxon>Tricladiaceae</taxon>
        <taxon>Cudoniella</taxon>
    </lineage>
</organism>
<dbReference type="GO" id="GO:0005524">
    <property type="term" value="F:ATP binding"/>
    <property type="evidence" value="ECO:0007669"/>
    <property type="project" value="UniProtKB-KW"/>
</dbReference>
<feature type="compositionally biased region" description="Polar residues" evidence="4">
    <location>
        <begin position="1570"/>
        <end position="1585"/>
    </location>
</feature>
<feature type="compositionally biased region" description="Polar residues" evidence="4">
    <location>
        <begin position="544"/>
        <end position="554"/>
    </location>
</feature>
<reference evidence="6 7" key="1">
    <citation type="submission" date="2020-03" db="EMBL/GenBank/DDBJ databases">
        <title>Draft Genome Sequence of Cudoniella acicularis.</title>
        <authorList>
            <person name="Buettner E."/>
            <person name="Kellner H."/>
        </authorList>
    </citation>
    <scope>NUCLEOTIDE SEQUENCE [LARGE SCALE GENOMIC DNA]</scope>
    <source>
        <strain evidence="6 7">DSM 108380</strain>
    </source>
</reference>
<dbReference type="GO" id="GO:0005634">
    <property type="term" value="C:nucleus"/>
    <property type="evidence" value="ECO:0007669"/>
    <property type="project" value="TreeGrafter"/>
</dbReference>
<evidence type="ECO:0000256" key="4">
    <source>
        <dbReference type="SAM" id="MobiDB-lite"/>
    </source>
</evidence>
<dbReference type="GO" id="GO:0008094">
    <property type="term" value="F:ATP-dependent activity, acting on DNA"/>
    <property type="evidence" value="ECO:0007669"/>
    <property type="project" value="TreeGrafter"/>
</dbReference>
<dbReference type="Pfam" id="PF00176">
    <property type="entry name" value="SNF2-rel_dom"/>
    <property type="match status" value="1"/>
</dbReference>
<feature type="compositionally biased region" description="Basic and acidic residues" evidence="4">
    <location>
        <begin position="1533"/>
        <end position="1543"/>
    </location>
</feature>